<protein>
    <submittedName>
        <fullName evidence="1">Uncharacterized protein</fullName>
    </submittedName>
</protein>
<dbReference type="EMBL" id="BAAAOS010000017">
    <property type="protein sequence ID" value="GAA1564745.1"/>
    <property type="molecule type" value="Genomic_DNA"/>
</dbReference>
<name>A0ABP4NU06_9ACTN</name>
<dbReference type="RefSeq" id="WP_344211751.1">
    <property type="nucleotide sequence ID" value="NZ_BAAAOS010000017.1"/>
</dbReference>
<evidence type="ECO:0000313" key="1">
    <source>
        <dbReference type="EMBL" id="GAA1564745.1"/>
    </source>
</evidence>
<sequence>MDDERTTPTGDRYDRTQELIADLRRRAEDCDDPREKANLQRSADSLVRLAAALRP</sequence>
<gene>
    <name evidence="1" type="ORF">GCM10009789_17830</name>
</gene>
<reference evidence="2" key="1">
    <citation type="journal article" date="2019" name="Int. J. Syst. Evol. Microbiol.">
        <title>The Global Catalogue of Microorganisms (GCM) 10K type strain sequencing project: providing services to taxonomists for standard genome sequencing and annotation.</title>
        <authorList>
            <consortium name="The Broad Institute Genomics Platform"/>
            <consortium name="The Broad Institute Genome Sequencing Center for Infectious Disease"/>
            <person name="Wu L."/>
            <person name="Ma J."/>
        </authorList>
    </citation>
    <scope>NUCLEOTIDE SEQUENCE [LARGE SCALE GENOMIC DNA]</scope>
    <source>
        <strain evidence="2">JCM 14969</strain>
    </source>
</reference>
<dbReference type="Proteomes" id="UP001500393">
    <property type="component" value="Unassembled WGS sequence"/>
</dbReference>
<organism evidence="1 2">
    <name type="scientific">Kribbella sancticallisti</name>
    <dbReference type="NCBI Taxonomy" id="460087"/>
    <lineage>
        <taxon>Bacteria</taxon>
        <taxon>Bacillati</taxon>
        <taxon>Actinomycetota</taxon>
        <taxon>Actinomycetes</taxon>
        <taxon>Propionibacteriales</taxon>
        <taxon>Kribbellaceae</taxon>
        <taxon>Kribbella</taxon>
    </lineage>
</organism>
<evidence type="ECO:0000313" key="2">
    <source>
        <dbReference type="Proteomes" id="UP001500393"/>
    </source>
</evidence>
<keyword evidence="2" id="KW-1185">Reference proteome</keyword>
<accession>A0ABP4NU06</accession>
<proteinExistence type="predicted"/>
<comment type="caution">
    <text evidence="1">The sequence shown here is derived from an EMBL/GenBank/DDBJ whole genome shotgun (WGS) entry which is preliminary data.</text>
</comment>